<accession>A0ABR3XTD4</accession>
<name>A0ABR3XTD4_9EURO</name>
<reference evidence="2 3" key="1">
    <citation type="journal article" date="2024" name="IMA Fungus">
        <title>IMA Genome - F19 : A genome assembly and annotation guide to empower mycologists, including annotated draft genome sequences of Ceratocystis pirilliformis, Diaporthe australafricana, Fusarium ophioides, Paecilomyces lecythidis, and Sporothrix stenoceras.</title>
        <authorList>
            <person name="Aylward J."/>
            <person name="Wilson A.M."/>
            <person name="Visagie C.M."/>
            <person name="Spraker J."/>
            <person name="Barnes I."/>
            <person name="Buitendag C."/>
            <person name="Ceriani C."/>
            <person name="Del Mar Angel L."/>
            <person name="du Plessis D."/>
            <person name="Fuchs T."/>
            <person name="Gasser K."/>
            <person name="Kramer D."/>
            <person name="Li W."/>
            <person name="Munsamy K."/>
            <person name="Piso A."/>
            <person name="Price J.L."/>
            <person name="Sonnekus B."/>
            <person name="Thomas C."/>
            <person name="van der Nest A."/>
            <person name="van Dijk A."/>
            <person name="van Heerden A."/>
            <person name="van Vuuren N."/>
            <person name="Yilmaz N."/>
            <person name="Duong T.A."/>
            <person name="van der Merwe N.A."/>
            <person name="Wingfield M.J."/>
            <person name="Wingfield B.D."/>
        </authorList>
    </citation>
    <scope>NUCLEOTIDE SEQUENCE [LARGE SCALE GENOMIC DNA]</scope>
    <source>
        <strain evidence="2 3">CMW 18167</strain>
    </source>
</reference>
<evidence type="ECO:0000313" key="2">
    <source>
        <dbReference type="EMBL" id="KAL1878857.1"/>
    </source>
</evidence>
<evidence type="ECO:0000256" key="1">
    <source>
        <dbReference type="SAM" id="MobiDB-lite"/>
    </source>
</evidence>
<feature type="compositionally biased region" description="Acidic residues" evidence="1">
    <location>
        <begin position="110"/>
        <end position="120"/>
    </location>
</feature>
<feature type="compositionally biased region" description="Basic residues" evidence="1">
    <location>
        <begin position="350"/>
        <end position="361"/>
    </location>
</feature>
<evidence type="ECO:0000313" key="3">
    <source>
        <dbReference type="Proteomes" id="UP001583193"/>
    </source>
</evidence>
<protein>
    <submittedName>
        <fullName evidence="2">Uncharacterized protein</fullName>
    </submittedName>
</protein>
<keyword evidence="3" id="KW-1185">Reference proteome</keyword>
<feature type="compositionally biased region" description="Basic and acidic residues" evidence="1">
    <location>
        <begin position="338"/>
        <end position="349"/>
    </location>
</feature>
<dbReference type="EMBL" id="JAVDPF010000011">
    <property type="protein sequence ID" value="KAL1878857.1"/>
    <property type="molecule type" value="Genomic_DNA"/>
</dbReference>
<feature type="compositionally biased region" description="Polar residues" evidence="1">
    <location>
        <begin position="221"/>
        <end position="231"/>
    </location>
</feature>
<feature type="compositionally biased region" description="Basic residues" evidence="1">
    <location>
        <begin position="380"/>
        <end position="389"/>
    </location>
</feature>
<sequence>MSDDEDFFDDDYEDEWYWAEDLNPDIADNLAETAQHSPIPVDDPALELVEVFSDWEYYSDDYYDDDPPLVRKLRSTRASPYRSRTKSQGNGNGDHIRNAKKRKLARVDDIPELSLDDEETPPPFERIDASSFKGVVWKKADDAAVKRAQLYEPGLGEKVALLRNWREVFKESQPKRNGNGARKPDASQPPSKSNGAAKTRGKAKKGSGRSVDTGREDDSLSENGVSRTDVAQQVGEADTEASFTPPPLSINGAEKPAVVVKTKDGQRQKSRSRLRETATAQDKPLDASDDSTASEKGESTRASRQKSTRSNDGKQVSIAVEVPAPTPAAQRSQRKRKASESVDETDRTPPRSKRAAPTKRTKANEQPKEASSSQNTTVRRSTRARNGQK</sequence>
<feature type="region of interest" description="Disordered" evidence="1">
    <location>
        <begin position="170"/>
        <end position="389"/>
    </location>
</feature>
<comment type="caution">
    <text evidence="2">The sequence shown here is derived from an EMBL/GenBank/DDBJ whole genome shotgun (WGS) entry which is preliminary data.</text>
</comment>
<proteinExistence type="predicted"/>
<gene>
    <name evidence="2" type="ORF">Plec18167_004152</name>
</gene>
<feature type="compositionally biased region" description="Polar residues" evidence="1">
    <location>
        <begin position="369"/>
        <end position="379"/>
    </location>
</feature>
<organism evidence="2 3">
    <name type="scientific">Paecilomyces lecythidis</name>
    <dbReference type="NCBI Taxonomy" id="3004212"/>
    <lineage>
        <taxon>Eukaryota</taxon>
        <taxon>Fungi</taxon>
        <taxon>Dikarya</taxon>
        <taxon>Ascomycota</taxon>
        <taxon>Pezizomycotina</taxon>
        <taxon>Eurotiomycetes</taxon>
        <taxon>Eurotiomycetidae</taxon>
        <taxon>Eurotiales</taxon>
        <taxon>Thermoascaceae</taxon>
        <taxon>Paecilomyces</taxon>
    </lineage>
</organism>
<dbReference type="Proteomes" id="UP001583193">
    <property type="component" value="Unassembled WGS sequence"/>
</dbReference>
<feature type="region of interest" description="Disordered" evidence="1">
    <location>
        <begin position="74"/>
        <end position="126"/>
    </location>
</feature>